<dbReference type="SUPFAM" id="SSF53756">
    <property type="entry name" value="UDP-Glycosyltransferase/glycogen phosphorylase"/>
    <property type="match status" value="1"/>
</dbReference>
<dbReference type="InterPro" id="IPR050194">
    <property type="entry name" value="Glycosyltransferase_grp1"/>
</dbReference>
<dbReference type="PANTHER" id="PTHR45947:SF3">
    <property type="entry name" value="SULFOQUINOVOSYL TRANSFERASE SQD2"/>
    <property type="match status" value="1"/>
</dbReference>
<dbReference type="Pfam" id="PF00534">
    <property type="entry name" value="Glycos_transf_1"/>
    <property type="match status" value="1"/>
</dbReference>
<dbReference type="CDD" id="cd03801">
    <property type="entry name" value="GT4_PimA-like"/>
    <property type="match status" value="1"/>
</dbReference>
<dbReference type="AlphaFoldDB" id="A0A7G9LAX5"/>
<dbReference type="GO" id="GO:0016757">
    <property type="term" value="F:glycosyltransferase activity"/>
    <property type="evidence" value="ECO:0007669"/>
    <property type="project" value="InterPro"/>
</dbReference>
<dbReference type="PANTHER" id="PTHR45947">
    <property type="entry name" value="SULFOQUINOVOSYL TRANSFERASE SQD2"/>
    <property type="match status" value="1"/>
</dbReference>
<dbReference type="KEGG" id="ppec:H9W90_01245"/>
<dbReference type="Gene3D" id="3.40.50.2000">
    <property type="entry name" value="Glycogen Phosphorylase B"/>
    <property type="match status" value="2"/>
</dbReference>
<dbReference type="RefSeq" id="WP_187482676.1">
    <property type="nucleotide sequence ID" value="NZ_CP060695.1"/>
</dbReference>
<keyword evidence="3" id="KW-1185">Reference proteome</keyword>
<dbReference type="Proteomes" id="UP000515808">
    <property type="component" value="Chromosome"/>
</dbReference>
<name>A0A7G9LAX5_9FLAO</name>
<evidence type="ECO:0000313" key="3">
    <source>
        <dbReference type="Proteomes" id="UP000515808"/>
    </source>
</evidence>
<keyword evidence="2" id="KW-0808">Transferase</keyword>
<organism evidence="2 3">
    <name type="scientific">Polaribacter pectinis</name>
    <dbReference type="NCBI Taxonomy" id="2738844"/>
    <lineage>
        <taxon>Bacteria</taxon>
        <taxon>Pseudomonadati</taxon>
        <taxon>Bacteroidota</taxon>
        <taxon>Flavobacteriia</taxon>
        <taxon>Flavobacteriales</taxon>
        <taxon>Flavobacteriaceae</taxon>
    </lineage>
</organism>
<evidence type="ECO:0000259" key="1">
    <source>
        <dbReference type="Pfam" id="PF00534"/>
    </source>
</evidence>
<dbReference type="InterPro" id="IPR001296">
    <property type="entry name" value="Glyco_trans_1"/>
</dbReference>
<sequence>MIVLTSNKYKPHFGGIENSLYFLSREYIALGHEVAILVDDRSLEKNKRLSNKDFEDKVMIIRYKSYFPKFFLDHLIKPIIDIHRAKIEFKKLKSKHNIEKILGRNPVPILAALSLGLQVNYLVPGIAKTQLKVSIKNFLDFKNIYIKNLVIPFTSYLQKKALQKSTNVLAFSFNMKNQIQDFAGKSVAVKLVNAGVDSSKFNLETPDIDKQSFLGVPNNHFVFLTVGRLVKDKGIKYAVESFSKIKNTNSSLIIVGEGIERVSLENQIDKLGLKSRVKLVGKVLENIETYYKLSDCFVMCSIMEPFGQTILEGLATGLPVIAWKSSKEIQTATSEIIDERNGFIIDFDIKKMSECMQELTEMDSREYNILKSNNVKLINEKYSWKNLALKNLDI</sequence>
<gene>
    <name evidence="2" type="ORF">H9W90_01245</name>
</gene>
<proteinExistence type="predicted"/>
<dbReference type="EMBL" id="CP060695">
    <property type="protein sequence ID" value="QNM85774.1"/>
    <property type="molecule type" value="Genomic_DNA"/>
</dbReference>
<protein>
    <submittedName>
        <fullName evidence="2">Glycosyltransferase family 4 protein</fullName>
    </submittedName>
</protein>
<evidence type="ECO:0000313" key="2">
    <source>
        <dbReference type="EMBL" id="QNM85774.1"/>
    </source>
</evidence>
<reference evidence="2 3" key="1">
    <citation type="submission" date="2020-08" db="EMBL/GenBank/DDBJ databases">
        <title>Polaribacter sp. L12M9 isolated from gut of the Korean scallop.</title>
        <authorList>
            <person name="Jeong Y.S."/>
        </authorList>
    </citation>
    <scope>NUCLEOTIDE SEQUENCE [LARGE SCALE GENOMIC DNA]</scope>
    <source>
        <strain evidence="2 3">L12M9</strain>
    </source>
</reference>
<accession>A0A7G9LAX5</accession>
<feature type="domain" description="Glycosyl transferase family 1" evidence="1">
    <location>
        <begin position="214"/>
        <end position="365"/>
    </location>
</feature>